<keyword evidence="3" id="KW-0813">Transport</keyword>
<comment type="similarity">
    <text evidence="2">Belongs to the major facilitator superfamily. EmrB family.</text>
</comment>
<feature type="transmembrane region" description="Helical" evidence="8">
    <location>
        <begin position="80"/>
        <end position="104"/>
    </location>
</feature>
<evidence type="ECO:0000256" key="2">
    <source>
        <dbReference type="ARBA" id="ARBA00008537"/>
    </source>
</evidence>
<feature type="transmembrane region" description="Helical" evidence="8">
    <location>
        <begin position="275"/>
        <end position="296"/>
    </location>
</feature>
<evidence type="ECO:0000313" key="11">
    <source>
        <dbReference type="Proteomes" id="UP001596253"/>
    </source>
</evidence>
<evidence type="ECO:0000256" key="5">
    <source>
        <dbReference type="ARBA" id="ARBA00022692"/>
    </source>
</evidence>
<dbReference type="InterPro" id="IPR036259">
    <property type="entry name" value="MFS_trans_sf"/>
</dbReference>
<dbReference type="EMBL" id="JBHSSD010000010">
    <property type="protein sequence ID" value="MFC6163647.1"/>
    <property type="molecule type" value="Genomic_DNA"/>
</dbReference>
<evidence type="ECO:0000256" key="3">
    <source>
        <dbReference type="ARBA" id="ARBA00022448"/>
    </source>
</evidence>
<dbReference type="InterPro" id="IPR011701">
    <property type="entry name" value="MFS"/>
</dbReference>
<dbReference type="InterPro" id="IPR020846">
    <property type="entry name" value="MFS_dom"/>
</dbReference>
<evidence type="ECO:0000256" key="8">
    <source>
        <dbReference type="SAM" id="Phobius"/>
    </source>
</evidence>
<feature type="transmembrane region" description="Helical" evidence="8">
    <location>
        <begin position="441"/>
        <end position="460"/>
    </location>
</feature>
<feature type="transmembrane region" description="Helical" evidence="8">
    <location>
        <begin position="12"/>
        <end position="31"/>
    </location>
</feature>
<dbReference type="Proteomes" id="UP001596253">
    <property type="component" value="Unassembled WGS sequence"/>
</dbReference>
<feature type="transmembrane region" description="Helical" evidence="8">
    <location>
        <begin position="140"/>
        <end position="162"/>
    </location>
</feature>
<evidence type="ECO:0000256" key="4">
    <source>
        <dbReference type="ARBA" id="ARBA00022475"/>
    </source>
</evidence>
<accession>A0ABW1R637</accession>
<dbReference type="CDD" id="cd17503">
    <property type="entry name" value="MFS_LmrB_MDR_like"/>
    <property type="match status" value="1"/>
</dbReference>
<evidence type="ECO:0000313" key="10">
    <source>
        <dbReference type="EMBL" id="MFC6163647.1"/>
    </source>
</evidence>
<evidence type="ECO:0000256" key="7">
    <source>
        <dbReference type="ARBA" id="ARBA00023136"/>
    </source>
</evidence>
<feature type="transmembrane region" description="Helical" evidence="8">
    <location>
        <begin position="333"/>
        <end position="355"/>
    </location>
</feature>
<feature type="transmembrane region" description="Helical" evidence="8">
    <location>
        <begin position="361"/>
        <end position="383"/>
    </location>
</feature>
<comment type="subcellular location">
    <subcellularLocation>
        <location evidence="1">Cell membrane</location>
        <topology evidence="1">Multi-pass membrane protein</topology>
    </subcellularLocation>
</comment>
<sequence length="466" mass="49087">MQTTTEANQSSFIKIALILVIGALAPMLDTTMTNVAINTIMHDLNSTVDHVQWVTTSYILALGIVVPITGWAAEHFSGKALYISGLVAFVLGSIVSGLATSINLLIMGRIIQGAAAGMIVPLVTTLIVKAAGGHNLGSLMAIVSLPAVLAPILGPTIGGFIIKVLDWHWIFYINIPLGLLSLGLLIWLMPRFTPAPSKKPLDIPSVGLIGGAFTALILGITKLSTSGTLTATNVYVPLLIGVALLAGYCVYALLRPNHALVSLKLFTYQSFSASSILLVLSGLIVNGAMFLLPLFLQNIRGLSVIWSGIYLIAQGLGLLITRSQIGKLTDRIGARWVVLAAIAIALVGTLPFAYFNASTPTWLILIVLFIRGIAQGGLTIPIMSDAYTGVPANLVSEATTASRMLQNIGGAFGTALLATAIQSQLNNTTMTLTHLNSAYQGAFMLTVVVTVIAAIPAWFLSHQASH</sequence>
<dbReference type="PANTHER" id="PTHR42718:SF9">
    <property type="entry name" value="MAJOR FACILITATOR SUPERFAMILY MULTIDRUG TRANSPORTER MFSC"/>
    <property type="match status" value="1"/>
</dbReference>
<feature type="domain" description="Major facilitator superfamily (MFS) profile" evidence="9">
    <location>
        <begin position="15"/>
        <end position="465"/>
    </location>
</feature>
<feature type="transmembrane region" description="Helical" evidence="8">
    <location>
        <begin position="201"/>
        <end position="222"/>
    </location>
</feature>
<dbReference type="RefSeq" id="WP_137641315.1">
    <property type="nucleotide sequence ID" value="NZ_BJDK01000050.1"/>
</dbReference>
<feature type="transmembrane region" description="Helical" evidence="8">
    <location>
        <begin position="51"/>
        <end position="73"/>
    </location>
</feature>
<keyword evidence="7 8" id="KW-0472">Membrane</keyword>
<name>A0ABW1R637_9LACO</name>
<keyword evidence="5 8" id="KW-0812">Transmembrane</keyword>
<comment type="caution">
    <text evidence="10">The sequence shown here is derived from an EMBL/GenBank/DDBJ whole genome shotgun (WGS) entry which is preliminary data.</text>
</comment>
<evidence type="ECO:0000259" key="9">
    <source>
        <dbReference type="PROSITE" id="PS50850"/>
    </source>
</evidence>
<dbReference type="InterPro" id="IPR004638">
    <property type="entry name" value="EmrB-like"/>
</dbReference>
<dbReference type="PROSITE" id="PS50850">
    <property type="entry name" value="MFS"/>
    <property type="match status" value="1"/>
</dbReference>
<feature type="transmembrane region" description="Helical" evidence="8">
    <location>
        <begin position="110"/>
        <end position="128"/>
    </location>
</feature>
<gene>
    <name evidence="10" type="ORF">ACFP3T_03035</name>
</gene>
<feature type="transmembrane region" description="Helical" evidence="8">
    <location>
        <begin position="302"/>
        <end position="321"/>
    </location>
</feature>
<protein>
    <submittedName>
        <fullName evidence="10">MDR family MFS transporter</fullName>
    </submittedName>
</protein>
<reference evidence="11" key="1">
    <citation type="journal article" date="2019" name="Int. J. Syst. Evol. Microbiol.">
        <title>The Global Catalogue of Microorganisms (GCM) 10K type strain sequencing project: providing services to taxonomists for standard genome sequencing and annotation.</title>
        <authorList>
            <consortium name="The Broad Institute Genomics Platform"/>
            <consortium name="The Broad Institute Genome Sequencing Center for Infectious Disease"/>
            <person name="Wu L."/>
            <person name="Ma J."/>
        </authorList>
    </citation>
    <scope>NUCLEOTIDE SEQUENCE [LARGE SCALE GENOMIC DNA]</scope>
    <source>
        <strain evidence="11">CCM 8932</strain>
    </source>
</reference>
<dbReference type="SUPFAM" id="SSF103473">
    <property type="entry name" value="MFS general substrate transporter"/>
    <property type="match status" value="1"/>
</dbReference>
<dbReference type="PANTHER" id="PTHR42718">
    <property type="entry name" value="MAJOR FACILITATOR SUPERFAMILY MULTIDRUG TRANSPORTER MFSC"/>
    <property type="match status" value="1"/>
</dbReference>
<feature type="transmembrane region" description="Helical" evidence="8">
    <location>
        <begin position="234"/>
        <end position="254"/>
    </location>
</feature>
<dbReference type="Gene3D" id="1.20.1720.10">
    <property type="entry name" value="Multidrug resistance protein D"/>
    <property type="match status" value="1"/>
</dbReference>
<dbReference type="Gene3D" id="1.20.1250.20">
    <property type="entry name" value="MFS general substrate transporter like domains"/>
    <property type="match status" value="1"/>
</dbReference>
<keyword evidence="6 8" id="KW-1133">Transmembrane helix</keyword>
<evidence type="ECO:0000256" key="6">
    <source>
        <dbReference type="ARBA" id="ARBA00022989"/>
    </source>
</evidence>
<keyword evidence="4" id="KW-1003">Cell membrane</keyword>
<keyword evidence="11" id="KW-1185">Reference proteome</keyword>
<evidence type="ECO:0000256" key="1">
    <source>
        <dbReference type="ARBA" id="ARBA00004651"/>
    </source>
</evidence>
<organism evidence="10 11">
    <name type="scientific">Lactiplantibacillus dongliensis</name>
    <dbReference type="NCBI Taxonomy" id="2559919"/>
    <lineage>
        <taxon>Bacteria</taxon>
        <taxon>Bacillati</taxon>
        <taxon>Bacillota</taxon>
        <taxon>Bacilli</taxon>
        <taxon>Lactobacillales</taxon>
        <taxon>Lactobacillaceae</taxon>
        <taxon>Lactiplantibacillus</taxon>
    </lineage>
</organism>
<feature type="transmembrane region" description="Helical" evidence="8">
    <location>
        <begin position="168"/>
        <end position="189"/>
    </location>
</feature>
<dbReference type="NCBIfam" id="TIGR00711">
    <property type="entry name" value="efflux_EmrB"/>
    <property type="match status" value="1"/>
</dbReference>
<dbReference type="Pfam" id="PF07690">
    <property type="entry name" value="MFS_1"/>
    <property type="match status" value="1"/>
</dbReference>
<proteinExistence type="inferred from homology"/>